<dbReference type="InterPro" id="IPR022673">
    <property type="entry name" value="Hexokinase_C"/>
</dbReference>
<dbReference type="GO" id="GO:0006096">
    <property type="term" value="P:glycolytic process"/>
    <property type="evidence" value="ECO:0007669"/>
    <property type="project" value="UniProtKB-UniPathway"/>
</dbReference>
<sequence length="507" mass="55560">MRKSAAAAAAVVAAGAAFAAAALWYRRSSRRWRRAELIMRELKEPCETSVERLWAVADAMADEMRAGIASEGRTSLRMIADPSISLPTGCEEGLFYGLQFGPASVRMIRLLLGGNDARVVEKEISEVPVPPKLMVGTSEELYNFIAAELVKFISTGNANMGPHDGMPGEIGVTFSFPVVQDLESDYFSVEWTIGFSIKEMEGRDAVAAMNKALEKHGVEMRISLLANDTVGILAGGRYCCKETVAAVMLGMKTNAAYTEPFNGENPHNKHRDTIINMELGNFKSPNLPITEFDTDLDAASANPGEQIFAKLVCGVYLGDIVRRVLLKMAEETALFGDTIPSKLRIPFVLKIPDMAAMHQDMSEDLMVVGEKLDQILGIPNTTLRMRKLVFEVCEIVTRRGAYLAAAGILGILKKIGKDSADEKVAVAVEGNIYEHYRLFREYLHNGVEVMLRERVATNVVIQHFNDVSRIGAALLSASNSHNELGYSYADAVKRRVPSETFNAGITN</sequence>
<reference evidence="13" key="1">
    <citation type="journal article" date="2015" name="Nat. Genet.">
        <title>The pineapple genome and the evolution of CAM photosynthesis.</title>
        <authorList>
            <person name="Ming R."/>
            <person name="VanBuren R."/>
            <person name="Wai C.M."/>
            <person name="Tang H."/>
            <person name="Schatz M.C."/>
            <person name="Bowers J.E."/>
            <person name="Lyons E."/>
            <person name="Wang M.L."/>
            <person name="Chen J."/>
            <person name="Biggers E."/>
            <person name="Zhang J."/>
            <person name="Huang L."/>
            <person name="Zhang L."/>
            <person name="Miao W."/>
            <person name="Zhang J."/>
            <person name="Ye Z."/>
            <person name="Miao C."/>
            <person name="Lin Z."/>
            <person name="Wang H."/>
            <person name="Zhou H."/>
            <person name="Yim W.C."/>
            <person name="Priest H.D."/>
            <person name="Zheng C."/>
            <person name="Woodhouse M."/>
            <person name="Edger P.P."/>
            <person name="Guyot R."/>
            <person name="Guo H.B."/>
            <person name="Guo H."/>
            <person name="Zheng G."/>
            <person name="Singh R."/>
            <person name="Sharma A."/>
            <person name="Min X."/>
            <person name="Zheng Y."/>
            <person name="Lee H."/>
            <person name="Gurtowski J."/>
            <person name="Sedlazeck F.J."/>
            <person name="Harkess A."/>
            <person name="McKain M.R."/>
            <person name="Liao Z."/>
            <person name="Fang J."/>
            <person name="Liu J."/>
            <person name="Zhang X."/>
            <person name="Zhang Q."/>
            <person name="Hu W."/>
            <person name="Qin Y."/>
            <person name="Wang K."/>
            <person name="Chen L.Y."/>
            <person name="Shirley N."/>
            <person name="Lin Y.R."/>
            <person name="Liu L.Y."/>
            <person name="Hernandez A.G."/>
            <person name="Wright C.L."/>
            <person name="Bulone V."/>
            <person name="Tuskan G.A."/>
            <person name="Heath K."/>
            <person name="Zee F."/>
            <person name="Moore P.H."/>
            <person name="Sunkar R."/>
            <person name="Leebens-Mack J.H."/>
            <person name="Mockler T."/>
            <person name="Bennetzen J.L."/>
            <person name="Freeling M."/>
            <person name="Sankoff D."/>
            <person name="Paterson A.H."/>
            <person name="Zhu X."/>
            <person name="Yang X."/>
            <person name="Smith J.A."/>
            <person name="Cushman J.C."/>
            <person name="Paull R.E."/>
            <person name="Yu Q."/>
        </authorList>
    </citation>
    <scope>NUCLEOTIDE SEQUENCE [LARGE SCALE GENOMIC DNA]</scope>
    <source>
        <strain evidence="13">cv. F153</strain>
    </source>
</reference>
<dbReference type="GO" id="GO:0005524">
    <property type="term" value="F:ATP binding"/>
    <property type="evidence" value="ECO:0007669"/>
    <property type="project" value="UniProtKB-UniRule"/>
</dbReference>
<dbReference type="OrthoDB" id="419537at2759"/>
<keyword evidence="4 10" id="KW-0808">Transferase</keyword>
<dbReference type="PROSITE" id="PS51748">
    <property type="entry name" value="HEXOKINASE_2"/>
    <property type="match status" value="1"/>
</dbReference>
<evidence type="ECO:0000313" key="13">
    <source>
        <dbReference type="Proteomes" id="UP000515123"/>
    </source>
</evidence>
<reference evidence="14" key="2">
    <citation type="submission" date="2025-08" db="UniProtKB">
        <authorList>
            <consortium name="RefSeq"/>
        </authorList>
    </citation>
    <scope>IDENTIFICATION</scope>
    <source>
        <tissue evidence="14">Leaf</tissue>
    </source>
</reference>
<evidence type="ECO:0000256" key="1">
    <source>
        <dbReference type="ARBA" id="ARBA00004921"/>
    </source>
</evidence>
<evidence type="ECO:0000313" key="14">
    <source>
        <dbReference type="RefSeq" id="XP_020091698.1"/>
    </source>
</evidence>
<evidence type="ECO:0000256" key="3">
    <source>
        <dbReference type="ARBA" id="ARBA00009225"/>
    </source>
</evidence>
<evidence type="ECO:0000256" key="4">
    <source>
        <dbReference type="ARBA" id="ARBA00022679"/>
    </source>
</evidence>
<dbReference type="PANTHER" id="PTHR19443:SF18">
    <property type="entry name" value="HEXOKINASE-LIKE 2 PROTEIN-RELATED"/>
    <property type="match status" value="1"/>
</dbReference>
<keyword evidence="13" id="KW-1185">Reference proteome</keyword>
<proteinExistence type="inferred from homology"/>
<dbReference type="GO" id="GO:0004396">
    <property type="term" value="F:hexokinase activity"/>
    <property type="evidence" value="ECO:0007669"/>
    <property type="project" value="UniProtKB-UniRule"/>
</dbReference>
<evidence type="ECO:0000256" key="9">
    <source>
        <dbReference type="ARBA" id="ARBA00047905"/>
    </source>
</evidence>
<dbReference type="GO" id="GO:0001678">
    <property type="term" value="P:intracellular glucose homeostasis"/>
    <property type="evidence" value="ECO:0007669"/>
    <property type="project" value="InterPro"/>
</dbReference>
<evidence type="ECO:0000259" key="12">
    <source>
        <dbReference type="Pfam" id="PF03727"/>
    </source>
</evidence>
<evidence type="ECO:0000256" key="10">
    <source>
        <dbReference type="RuleBase" id="RU362007"/>
    </source>
</evidence>
<evidence type="ECO:0000256" key="8">
    <source>
        <dbReference type="ARBA" id="ARBA00023152"/>
    </source>
</evidence>
<dbReference type="GeneID" id="109712513"/>
<dbReference type="Pfam" id="PF03727">
    <property type="entry name" value="Hexokinase_2"/>
    <property type="match status" value="1"/>
</dbReference>
<feature type="domain" description="Hexokinase N-terminal" evidence="11">
    <location>
        <begin position="39"/>
        <end position="238"/>
    </location>
</feature>
<dbReference type="SUPFAM" id="SSF53067">
    <property type="entry name" value="Actin-like ATPase domain"/>
    <property type="match status" value="2"/>
</dbReference>
<dbReference type="Gene3D" id="3.30.420.40">
    <property type="match status" value="1"/>
</dbReference>
<dbReference type="GO" id="GO:0005829">
    <property type="term" value="C:cytosol"/>
    <property type="evidence" value="ECO:0007669"/>
    <property type="project" value="TreeGrafter"/>
</dbReference>
<dbReference type="Pfam" id="PF00349">
    <property type="entry name" value="Hexokinase_1"/>
    <property type="match status" value="1"/>
</dbReference>
<dbReference type="UniPathway" id="UPA00242"/>
<comment type="catalytic activity">
    <reaction evidence="9">
        <text>D-fructose + ATP = D-fructose 6-phosphate + ADP + H(+)</text>
        <dbReference type="Rhea" id="RHEA:16125"/>
        <dbReference type="ChEBI" id="CHEBI:15378"/>
        <dbReference type="ChEBI" id="CHEBI:30616"/>
        <dbReference type="ChEBI" id="CHEBI:37721"/>
        <dbReference type="ChEBI" id="CHEBI:61527"/>
        <dbReference type="ChEBI" id="CHEBI:456216"/>
        <dbReference type="EC" id="2.7.1.1"/>
    </reaction>
    <physiologicalReaction direction="left-to-right" evidence="9">
        <dbReference type="Rhea" id="RHEA:16126"/>
    </physiologicalReaction>
</comment>
<gene>
    <name evidence="14" type="primary">LOC109712513</name>
</gene>
<comment type="pathway">
    <text evidence="1">Carbohydrate degradation.</text>
</comment>
<dbReference type="Gene3D" id="3.40.367.20">
    <property type="match status" value="1"/>
</dbReference>
<dbReference type="PRINTS" id="PR00475">
    <property type="entry name" value="HEXOKINASE"/>
</dbReference>
<comment type="similarity">
    <text evidence="3 10">Belongs to the hexokinase family.</text>
</comment>
<evidence type="ECO:0000256" key="6">
    <source>
        <dbReference type="ARBA" id="ARBA00022777"/>
    </source>
</evidence>
<keyword evidence="7 10" id="KW-0067">ATP-binding</keyword>
<dbReference type="EC" id="2.7.1.-" evidence="10"/>
<keyword evidence="5 10" id="KW-0547">Nucleotide-binding</keyword>
<dbReference type="GO" id="GO:0019318">
    <property type="term" value="P:hexose metabolic process"/>
    <property type="evidence" value="ECO:0007669"/>
    <property type="project" value="UniProtKB-UniPathway"/>
</dbReference>
<evidence type="ECO:0000259" key="11">
    <source>
        <dbReference type="Pfam" id="PF00349"/>
    </source>
</evidence>
<protein>
    <recommendedName>
        <fullName evidence="10">Phosphotransferase</fullName>
        <ecNumber evidence="10">2.7.1.-</ecNumber>
    </recommendedName>
</protein>
<dbReference type="RefSeq" id="XP_020091698.1">
    <property type="nucleotide sequence ID" value="XM_020236109.1"/>
</dbReference>
<accession>A0A6P5FE72</accession>
<comment type="pathway">
    <text evidence="2">Carbohydrate metabolism; hexose metabolism.</text>
</comment>
<organism evidence="13 14">
    <name type="scientific">Ananas comosus</name>
    <name type="common">Pineapple</name>
    <name type="synonym">Ananas ananas</name>
    <dbReference type="NCBI Taxonomy" id="4615"/>
    <lineage>
        <taxon>Eukaryota</taxon>
        <taxon>Viridiplantae</taxon>
        <taxon>Streptophyta</taxon>
        <taxon>Embryophyta</taxon>
        <taxon>Tracheophyta</taxon>
        <taxon>Spermatophyta</taxon>
        <taxon>Magnoliopsida</taxon>
        <taxon>Liliopsida</taxon>
        <taxon>Poales</taxon>
        <taxon>Bromeliaceae</taxon>
        <taxon>Bromelioideae</taxon>
        <taxon>Ananas</taxon>
    </lineage>
</organism>
<dbReference type="InterPro" id="IPR022672">
    <property type="entry name" value="Hexokinase_N"/>
</dbReference>
<dbReference type="Gramene" id="Aco004997.1.mrna1">
    <property type="protein sequence ID" value="Aco004997.1.mrna1"/>
    <property type="gene ID" value="Aco004997.1.path1"/>
</dbReference>
<dbReference type="InterPro" id="IPR043129">
    <property type="entry name" value="ATPase_NBD"/>
</dbReference>
<dbReference type="Proteomes" id="UP000515123">
    <property type="component" value="Linkage group 7"/>
</dbReference>
<evidence type="ECO:0000256" key="2">
    <source>
        <dbReference type="ARBA" id="ARBA00005028"/>
    </source>
</evidence>
<feature type="domain" description="Hexokinase C-terminal" evidence="12">
    <location>
        <begin position="245"/>
        <end position="477"/>
    </location>
</feature>
<keyword evidence="8 10" id="KW-0324">Glycolysis</keyword>
<name>A0A6P5FE72_ANACO</name>
<dbReference type="GO" id="GO:0005536">
    <property type="term" value="F:D-glucose binding"/>
    <property type="evidence" value="ECO:0007669"/>
    <property type="project" value="InterPro"/>
</dbReference>
<dbReference type="PANTHER" id="PTHR19443">
    <property type="entry name" value="HEXOKINASE"/>
    <property type="match status" value="1"/>
</dbReference>
<dbReference type="InterPro" id="IPR001312">
    <property type="entry name" value="Hexokinase"/>
</dbReference>
<keyword evidence="6 10" id="KW-0418">Kinase</keyword>
<dbReference type="UniPathway" id="UPA00109">
    <property type="reaction ID" value="UER00180"/>
</dbReference>
<evidence type="ECO:0000256" key="7">
    <source>
        <dbReference type="ARBA" id="ARBA00022840"/>
    </source>
</evidence>
<dbReference type="GO" id="GO:0005739">
    <property type="term" value="C:mitochondrion"/>
    <property type="evidence" value="ECO:0007669"/>
    <property type="project" value="TreeGrafter"/>
</dbReference>
<evidence type="ECO:0000256" key="5">
    <source>
        <dbReference type="ARBA" id="ARBA00022741"/>
    </source>
</evidence>
<dbReference type="AlphaFoldDB" id="A0A6P5FE72"/>